<dbReference type="PANTHER" id="PTHR47992">
    <property type="entry name" value="PROTEIN PHOSPHATASE"/>
    <property type="match status" value="1"/>
</dbReference>
<accession>A0A8J7GW41</accession>
<keyword evidence="1" id="KW-0472">Membrane</keyword>
<evidence type="ECO:0000259" key="2">
    <source>
        <dbReference type="PROSITE" id="PS51746"/>
    </source>
</evidence>
<dbReference type="InterPro" id="IPR036457">
    <property type="entry name" value="PPM-type-like_dom_sf"/>
</dbReference>
<name>A0A8J7GW41_9ACTN</name>
<feature type="transmembrane region" description="Helical" evidence="1">
    <location>
        <begin position="247"/>
        <end position="264"/>
    </location>
</feature>
<dbReference type="EC" id="3.1.3.16" evidence="3"/>
<feature type="domain" description="PPM-type phosphatase" evidence="2">
    <location>
        <begin position="8"/>
        <end position="237"/>
    </location>
</feature>
<dbReference type="CDD" id="cd00143">
    <property type="entry name" value="PP2Cc"/>
    <property type="match status" value="1"/>
</dbReference>
<dbReference type="PROSITE" id="PS51746">
    <property type="entry name" value="PPM_2"/>
    <property type="match status" value="1"/>
</dbReference>
<reference evidence="3" key="1">
    <citation type="submission" date="2020-11" db="EMBL/GenBank/DDBJ databases">
        <title>Sequencing the genomes of 1000 actinobacteria strains.</title>
        <authorList>
            <person name="Klenk H.-P."/>
        </authorList>
    </citation>
    <scope>NUCLEOTIDE SEQUENCE</scope>
    <source>
        <strain evidence="3">DSM 45356</strain>
    </source>
</reference>
<keyword evidence="1" id="KW-1133">Transmembrane helix</keyword>
<comment type="caution">
    <text evidence="3">The sequence shown here is derived from an EMBL/GenBank/DDBJ whole genome shotgun (WGS) entry which is preliminary data.</text>
</comment>
<dbReference type="SMART" id="SM00332">
    <property type="entry name" value="PP2Cc"/>
    <property type="match status" value="1"/>
</dbReference>
<dbReference type="InterPro" id="IPR015655">
    <property type="entry name" value="PP2C"/>
</dbReference>
<keyword evidence="3" id="KW-0378">Hydrolase</keyword>
<keyword evidence="1" id="KW-0812">Transmembrane</keyword>
<evidence type="ECO:0000256" key="1">
    <source>
        <dbReference type="SAM" id="Phobius"/>
    </source>
</evidence>
<gene>
    <name evidence="3" type="ORF">IW245_004825</name>
</gene>
<dbReference type="RefSeq" id="WP_197005368.1">
    <property type="nucleotide sequence ID" value="NZ_BONS01000025.1"/>
</dbReference>
<dbReference type="GO" id="GO:0004722">
    <property type="term" value="F:protein serine/threonine phosphatase activity"/>
    <property type="evidence" value="ECO:0007669"/>
    <property type="project" value="UniProtKB-EC"/>
</dbReference>
<organism evidence="3 4">
    <name type="scientific">Longispora fulva</name>
    <dbReference type="NCBI Taxonomy" id="619741"/>
    <lineage>
        <taxon>Bacteria</taxon>
        <taxon>Bacillati</taxon>
        <taxon>Actinomycetota</taxon>
        <taxon>Actinomycetes</taxon>
        <taxon>Micromonosporales</taxon>
        <taxon>Micromonosporaceae</taxon>
        <taxon>Longispora</taxon>
    </lineage>
</organism>
<dbReference type="EMBL" id="JADOUF010000001">
    <property type="protein sequence ID" value="MBG6138631.1"/>
    <property type="molecule type" value="Genomic_DNA"/>
</dbReference>
<dbReference type="Proteomes" id="UP000622552">
    <property type="component" value="Unassembled WGS sequence"/>
</dbReference>
<evidence type="ECO:0000313" key="4">
    <source>
        <dbReference type="Proteomes" id="UP000622552"/>
    </source>
</evidence>
<dbReference type="Gene3D" id="3.60.40.10">
    <property type="entry name" value="PPM-type phosphatase domain"/>
    <property type="match status" value="1"/>
</dbReference>
<dbReference type="SMART" id="SM00331">
    <property type="entry name" value="PP2C_SIG"/>
    <property type="match status" value="1"/>
</dbReference>
<proteinExistence type="predicted"/>
<dbReference type="SUPFAM" id="SSF81606">
    <property type="entry name" value="PP2C-like"/>
    <property type="match status" value="1"/>
</dbReference>
<dbReference type="InterPro" id="IPR001932">
    <property type="entry name" value="PPM-type_phosphatase-like_dom"/>
</dbReference>
<sequence length="266" mass="28269">MSTSLTLRRGAASHLGLRRPINEDSLYSGAQLVAIADGVGGEAAGEVASDLAIGALRPLDTPEPRDPVTALRTAYDTANRRIREAVAADPALSGMATTLTTLLLSGNRLILAHAGDSRAYVLHAGEFAQLTRDDTYVQLLVDQGRISPDEVSTHPHKSVVTRVLQGEPFDATVTRRRAVPGDRYLLCSDGLSDAVSTADIAMTLRTEPDPDRCAARLIQLALEGGGPDNVSVVVADVVGRPRRRLRALLAAGLVGLGAFVWWLLRP</sequence>
<evidence type="ECO:0000313" key="3">
    <source>
        <dbReference type="EMBL" id="MBG6138631.1"/>
    </source>
</evidence>
<dbReference type="Pfam" id="PF13672">
    <property type="entry name" value="PP2C_2"/>
    <property type="match status" value="1"/>
</dbReference>
<keyword evidence="4" id="KW-1185">Reference proteome</keyword>
<protein>
    <submittedName>
        <fullName evidence="3">Protein phosphatase</fullName>
        <ecNumber evidence="3">3.1.3.16</ecNumber>
    </submittedName>
</protein>
<dbReference type="AlphaFoldDB" id="A0A8J7GW41"/>